<keyword evidence="1" id="KW-0012">Acyltransferase</keyword>
<gene>
    <name evidence="1" type="ORF">H9814_11190</name>
</gene>
<dbReference type="InterPro" id="IPR051159">
    <property type="entry name" value="Hexapeptide_acetyltransf"/>
</dbReference>
<evidence type="ECO:0000313" key="2">
    <source>
        <dbReference type="Proteomes" id="UP000824028"/>
    </source>
</evidence>
<organism evidence="1 2">
    <name type="scientific">Candidatus Bacteroides merdigallinarum</name>
    <dbReference type="NCBI Taxonomy" id="2838473"/>
    <lineage>
        <taxon>Bacteria</taxon>
        <taxon>Pseudomonadati</taxon>
        <taxon>Bacteroidota</taxon>
        <taxon>Bacteroidia</taxon>
        <taxon>Bacteroidales</taxon>
        <taxon>Bacteroidaceae</taxon>
        <taxon>Bacteroides</taxon>
    </lineage>
</organism>
<dbReference type="CDD" id="cd04647">
    <property type="entry name" value="LbH_MAT_like"/>
    <property type="match status" value="1"/>
</dbReference>
<dbReference type="Gene3D" id="2.160.10.10">
    <property type="entry name" value="Hexapeptide repeat proteins"/>
    <property type="match status" value="1"/>
</dbReference>
<dbReference type="GO" id="GO:0016746">
    <property type="term" value="F:acyltransferase activity"/>
    <property type="evidence" value="ECO:0007669"/>
    <property type="project" value="UniProtKB-KW"/>
</dbReference>
<protein>
    <submittedName>
        <fullName evidence="1">Acyltransferase</fullName>
    </submittedName>
</protein>
<accession>A0A9D2J2P5</accession>
<reference evidence="1" key="1">
    <citation type="journal article" date="2021" name="PeerJ">
        <title>Extensive microbial diversity within the chicken gut microbiome revealed by metagenomics and culture.</title>
        <authorList>
            <person name="Gilroy R."/>
            <person name="Ravi A."/>
            <person name="Getino M."/>
            <person name="Pursley I."/>
            <person name="Horton D.L."/>
            <person name="Alikhan N.F."/>
            <person name="Baker D."/>
            <person name="Gharbi K."/>
            <person name="Hall N."/>
            <person name="Watson M."/>
            <person name="Adriaenssens E.M."/>
            <person name="Foster-Nyarko E."/>
            <person name="Jarju S."/>
            <person name="Secka A."/>
            <person name="Antonio M."/>
            <person name="Oren A."/>
            <person name="Chaudhuri R.R."/>
            <person name="La Ragione R."/>
            <person name="Hildebrand F."/>
            <person name="Pallen M.J."/>
        </authorList>
    </citation>
    <scope>NUCLEOTIDE SEQUENCE</scope>
    <source>
        <strain evidence="1">ChiHjej9B8-1298</strain>
    </source>
</reference>
<proteinExistence type="predicted"/>
<comment type="caution">
    <text evidence="1">The sequence shown here is derived from an EMBL/GenBank/DDBJ whole genome shotgun (WGS) entry which is preliminary data.</text>
</comment>
<dbReference type="PANTHER" id="PTHR23416:SF78">
    <property type="entry name" value="LIPOPOLYSACCHARIDE BIOSYNTHESIS O-ACETYL TRANSFERASE WBBJ-RELATED"/>
    <property type="match status" value="1"/>
</dbReference>
<name>A0A9D2J2P5_9BACE</name>
<dbReference type="InterPro" id="IPR011004">
    <property type="entry name" value="Trimer_LpxA-like_sf"/>
</dbReference>
<dbReference type="SUPFAM" id="SSF51161">
    <property type="entry name" value="Trimeric LpxA-like enzymes"/>
    <property type="match status" value="1"/>
</dbReference>
<dbReference type="Pfam" id="PF14602">
    <property type="entry name" value="Hexapep_2"/>
    <property type="match status" value="1"/>
</dbReference>
<evidence type="ECO:0000313" key="1">
    <source>
        <dbReference type="EMBL" id="HIZ34072.1"/>
    </source>
</evidence>
<dbReference type="AlphaFoldDB" id="A0A9D2J2P5"/>
<dbReference type="Proteomes" id="UP000824028">
    <property type="component" value="Unassembled WGS sequence"/>
</dbReference>
<reference evidence="1" key="2">
    <citation type="submission" date="2021-04" db="EMBL/GenBank/DDBJ databases">
        <authorList>
            <person name="Gilroy R."/>
        </authorList>
    </citation>
    <scope>NUCLEOTIDE SEQUENCE</scope>
    <source>
        <strain evidence="1">ChiHjej9B8-1298</strain>
    </source>
</reference>
<keyword evidence="1" id="KW-0808">Transferase</keyword>
<dbReference type="InterPro" id="IPR001451">
    <property type="entry name" value="Hexapep"/>
</dbReference>
<dbReference type="EMBL" id="DXBX01000091">
    <property type="protein sequence ID" value="HIZ34072.1"/>
    <property type="molecule type" value="Genomic_DNA"/>
</dbReference>
<sequence>MTIFGEIFRLFERVKRMFFFLFERGQFGHCGYHSYIHAPLHIDGAKNVFIGQRVYVGYKTWLAALPLTGEKSCLLELKDGVTIGHFNHIYATKKIVLEKDVLTADRVYISDNLHGYADIHVPIKDQPIIQHGEVVIGEGSWLGENVCVLGARIGKHCVIGANSVVTKDIPDYSVAVGAPAKVIKKYDFNRNMWMNIKNNLQNGGGKKDIQIWAESDYVHVA</sequence>
<dbReference type="PANTHER" id="PTHR23416">
    <property type="entry name" value="SIALIC ACID SYNTHASE-RELATED"/>
    <property type="match status" value="1"/>
</dbReference>